<accession>A0A1M6UNG3</accession>
<evidence type="ECO:0000313" key="2">
    <source>
        <dbReference type="Proteomes" id="UP000183208"/>
    </source>
</evidence>
<dbReference type="EMBL" id="FNTI01000001">
    <property type="protein sequence ID" value="SEC51101.1"/>
    <property type="molecule type" value="Genomic_DNA"/>
</dbReference>
<dbReference type="RefSeq" id="WP_091976775.1">
    <property type="nucleotide sequence ID" value="NZ_FNTI01000001.1"/>
</dbReference>
<organism evidence="1 2">
    <name type="scientific">Bradyrhizobium lablabi</name>
    <dbReference type="NCBI Taxonomy" id="722472"/>
    <lineage>
        <taxon>Bacteria</taxon>
        <taxon>Pseudomonadati</taxon>
        <taxon>Pseudomonadota</taxon>
        <taxon>Alphaproteobacteria</taxon>
        <taxon>Hyphomicrobiales</taxon>
        <taxon>Nitrobacteraceae</taxon>
        <taxon>Bradyrhizobium</taxon>
    </lineage>
</organism>
<reference evidence="1 2" key="1">
    <citation type="submission" date="2016-10" db="EMBL/GenBank/DDBJ databases">
        <authorList>
            <person name="de Groot N.N."/>
        </authorList>
    </citation>
    <scope>NUCLEOTIDE SEQUENCE [LARGE SCALE GENOMIC DNA]</scope>
    <source>
        <strain evidence="1 2">GAS522</strain>
    </source>
</reference>
<dbReference type="AlphaFoldDB" id="A0A1M6UNG3"/>
<name>A0A1M6UNG3_9BRAD</name>
<dbReference type="Proteomes" id="UP000183208">
    <property type="component" value="Unassembled WGS sequence"/>
</dbReference>
<dbReference type="OrthoDB" id="1550740at2"/>
<sequence>MVSVDHFKYELIAQLRSAAAQGATTVVVNSTELCRSIRNANHSTQACCEAMEAEIKPGDVVIEQKSGTGMTVRYLLPRKDG</sequence>
<proteinExistence type="predicted"/>
<gene>
    <name evidence="1" type="ORF">SAMN05444171_1589</name>
</gene>
<protein>
    <submittedName>
        <fullName evidence="1">Uncharacterized protein</fullName>
    </submittedName>
</protein>
<evidence type="ECO:0000313" key="1">
    <source>
        <dbReference type="EMBL" id="SEC51101.1"/>
    </source>
</evidence>